<keyword evidence="3" id="KW-1185">Reference proteome</keyword>
<protein>
    <submittedName>
        <fullName evidence="2">Uncharacterized protein</fullName>
    </submittedName>
</protein>
<dbReference type="AlphaFoldDB" id="A0AAD7MKI5"/>
<dbReference type="Proteomes" id="UP001215280">
    <property type="component" value="Unassembled WGS sequence"/>
</dbReference>
<feature type="region of interest" description="Disordered" evidence="1">
    <location>
        <begin position="1"/>
        <end position="33"/>
    </location>
</feature>
<gene>
    <name evidence="2" type="ORF">DFH07DRAFT_784341</name>
</gene>
<reference evidence="2" key="1">
    <citation type="submission" date="2023-03" db="EMBL/GenBank/DDBJ databases">
        <title>Massive genome expansion in bonnet fungi (Mycena s.s.) driven by repeated elements and novel gene families across ecological guilds.</title>
        <authorList>
            <consortium name="Lawrence Berkeley National Laboratory"/>
            <person name="Harder C.B."/>
            <person name="Miyauchi S."/>
            <person name="Viragh M."/>
            <person name="Kuo A."/>
            <person name="Thoen E."/>
            <person name="Andreopoulos B."/>
            <person name="Lu D."/>
            <person name="Skrede I."/>
            <person name="Drula E."/>
            <person name="Henrissat B."/>
            <person name="Morin E."/>
            <person name="Kohler A."/>
            <person name="Barry K."/>
            <person name="LaButti K."/>
            <person name="Morin E."/>
            <person name="Salamov A."/>
            <person name="Lipzen A."/>
            <person name="Mereny Z."/>
            <person name="Hegedus B."/>
            <person name="Baldrian P."/>
            <person name="Stursova M."/>
            <person name="Weitz H."/>
            <person name="Taylor A."/>
            <person name="Grigoriev I.V."/>
            <person name="Nagy L.G."/>
            <person name="Martin F."/>
            <person name="Kauserud H."/>
        </authorList>
    </citation>
    <scope>NUCLEOTIDE SEQUENCE</scope>
    <source>
        <strain evidence="2">CBHHK188m</strain>
    </source>
</reference>
<dbReference type="EMBL" id="JARJLG010000277">
    <property type="protein sequence ID" value="KAJ7720568.1"/>
    <property type="molecule type" value="Genomic_DNA"/>
</dbReference>
<comment type="caution">
    <text evidence="2">The sequence shown here is derived from an EMBL/GenBank/DDBJ whole genome shotgun (WGS) entry which is preliminary data.</text>
</comment>
<feature type="compositionally biased region" description="Polar residues" evidence="1">
    <location>
        <begin position="7"/>
        <end position="32"/>
    </location>
</feature>
<proteinExistence type="predicted"/>
<evidence type="ECO:0000313" key="2">
    <source>
        <dbReference type="EMBL" id="KAJ7720568.1"/>
    </source>
</evidence>
<sequence>MYWKSGLSFSTTDPLRSQFDTMSPTESQTPGSSLRLEVPKCKITPEHSFEPYQRRKLGHGAGAVAMPPSTELQGGRCQRVKSRPINREREGGHKGGQLAGRGRRAGKGMGHGSKQAAASAVLMAAALIREDSHGWVALGSAGSCGSQVDKSPCYKIQAQRLRQTISHPKLIHTSTEKEEKASEVKRKQTGSNVHHLYPIYYDLYQPRERERRVIQRVRTERWIGTAQTENSAFRNVDDCMRVLRLDVARRIDKVGRLDEGTC</sequence>
<evidence type="ECO:0000313" key="3">
    <source>
        <dbReference type="Proteomes" id="UP001215280"/>
    </source>
</evidence>
<organism evidence="2 3">
    <name type="scientific">Mycena maculata</name>
    <dbReference type="NCBI Taxonomy" id="230809"/>
    <lineage>
        <taxon>Eukaryota</taxon>
        <taxon>Fungi</taxon>
        <taxon>Dikarya</taxon>
        <taxon>Basidiomycota</taxon>
        <taxon>Agaricomycotina</taxon>
        <taxon>Agaricomycetes</taxon>
        <taxon>Agaricomycetidae</taxon>
        <taxon>Agaricales</taxon>
        <taxon>Marasmiineae</taxon>
        <taxon>Mycenaceae</taxon>
        <taxon>Mycena</taxon>
    </lineage>
</organism>
<name>A0AAD7MKI5_9AGAR</name>
<accession>A0AAD7MKI5</accession>
<evidence type="ECO:0000256" key="1">
    <source>
        <dbReference type="SAM" id="MobiDB-lite"/>
    </source>
</evidence>
<feature type="region of interest" description="Disordered" evidence="1">
    <location>
        <begin position="85"/>
        <end position="111"/>
    </location>
</feature>